<evidence type="ECO:0000256" key="2">
    <source>
        <dbReference type="ARBA" id="ARBA00022645"/>
    </source>
</evidence>
<dbReference type="SUPFAM" id="SSF53474">
    <property type="entry name" value="alpha/beta-Hydrolases"/>
    <property type="match status" value="1"/>
</dbReference>
<evidence type="ECO:0000256" key="4">
    <source>
        <dbReference type="ARBA" id="ARBA00022801"/>
    </source>
</evidence>
<dbReference type="InterPro" id="IPR001563">
    <property type="entry name" value="Peptidase_S10"/>
</dbReference>
<name>A0A9P3LL92_9APHY</name>
<evidence type="ECO:0000256" key="6">
    <source>
        <dbReference type="SAM" id="SignalP"/>
    </source>
</evidence>
<organism evidence="7 8">
    <name type="scientific">Phanerochaete sordida</name>
    <dbReference type="NCBI Taxonomy" id="48140"/>
    <lineage>
        <taxon>Eukaryota</taxon>
        <taxon>Fungi</taxon>
        <taxon>Dikarya</taxon>
        <taxon>Basidiomycota</taxon>
        <taxon>Agaricomycotina</taxon>
        <taxon>Agaricomycetes</taxon>
        <taxon>Polyporales</taxon>
        <taxon>Phanerochaetaceae</taxon>
        <taxon>Phanerochaete</taxon>
    </lineage>
</organism>
<accession>A0A9P3LL92</accession>
<dbReference type="OrthoDB" id="443318at2759"/>
<evidence type="ECO:0000256" key="3">
    <source>
        <dbReference type="ARBA" id="ARBA00022670"/>
    </source>
</evidence>
<dbReference type="Gene3D" id="3.40.50.1820">
    <property type="entry name" value="alpha/beta hydrolase"/>
    <property type="match status" value="1"/>
</dbReference>
<comment type="caution">
    <text evidence="7">The sequence shown here is derived from an EMBL/GenBank/DDBJ whole genome shotgun (WGS) entry which is preliminary data.</text>
</comment>
<dbReference type="AlphaFoldDB" id="A0A9P3LL92"/>
<evidence type="ECO:0000313" key="8">
    <source>
        <dbReference type="Proteomes" id="UP000703269"/>
    </source>
</evidence>
<dbReference type="EMBL" id="BPQB01000081">
    <property type="protein sequence ID" value="GJE98052.1"/>
    <property type="molecule type" value="Genomic_DNA"/>
</dbReference>
<keyword evidence="8" id="KW-1185">Reference proteome</keyword>
<keyword evidence="2" id="KW-0121">Carboxypeptidase</keyword>
<keyword evidence="4 7" id="KW-0378">Hydrolase</keyword>
<reference evidence="7 8" key="1">
    <citation type="submission" date="2021-08" db="EMBL/GenBank/DDBJ databases">
        <title>Draft Genome Sequence of Phanerochaete sordida strain YK-624.</title>
        <authorList>
            <person name="Mori T."/>
            <person name="Dohra H."/>
            <person name="Suzuki T."/>
            <person name="Kawagishi H."/>
            <person name="Hirai H."/>
        </authorList>
    </citation>
    <scope>NUCLEOTIDE SEQUENCE [LARGE SCALE GENOMIC DNA]</scope>
    <source>
        <strain evidence="7 8">YK-624</strain>
    </source>
</reference>
<evidence type="ECO:0000256" key="1">
    <source>
        <dbReference type="ARBA" id="ARBA00009431"/>
    </source>
</evidence>
<feature type="chain" id="PRO_5040245324" evidence="6">
    <location>
        <begin position="23"/>
        <end position="183"/>
    </location>
</feature>
<keyword evidence="6" id="KW-0732">Signal</keyword>
<keyword evidence="3" id="KW-0645">Protease</keyword>
<dbReference type="GO" id="GO:0004185">
    <property type="term" value="F:serine-type carboxypeptidase activity"/>
    <property type="evidence" value="ECO:0007669"/>
    <property type="project" value="InterPro"/>
</dbReference>
<proteinExistence type="inferred from homology"/>
<gene>
    <name evidence="7" type="ORF">PsYK624_142740</name>
</gene>
<dbReference type="Proteomes" id="UP000703269">
    <property type="component" value="Unassembled WGS sequence"/>
</dbReference>
<evidence type="ECO:0000256" key="5">
    <source>
        <dbReference type="ARBA" id="ARBA00023180"/>
    </source>
</evidence>
<keyword evidence="5" id="KW-0325">Glycoprotein</keyword>
<feature type="signal peptide" evidence="6">
    <location>
        <begin position="1"/>
        <end position="22"/>
    </location>
</feature>
<evidence type="ECO:0000313" key="7">
    <source>
        <dbReference type="EMBL" id="GJE98052.1"/>
    </source>
</evidence>
<dbReference type="Pfam" id="PF00450">
    <property type="entry name" value="Peptidase_S10"/>
    <property type="match status" value="1"/>
</dbReference>
<protein>
    <submittedName>
        <fullName evidence="7">Alpha/beta hydrolase</fullName>
    </submittedName>
</protein>
<sequence length="183" mass="20186">MRRATQLRCWLVVSAFLGAAHAQSGSGPLPSSYPHDYPGKPSGDFSPDWQAYFQVTQPLPGVSFPMGRNWAGNIPVDRPNHPNDTLLFWAWEKQEGSLTADAGSSADPWGIWLNGGPGASSMLGLFFENGPLHIREDQSIFSNNFAGTSLRIASGSTSQLEWDFQLQIHLAMLRTRINWARTL</sequence>
<dbReference type="InterPro" id="IPR029058">
    <property type="entry name" value="AB_hydrolase_fold"/>
</dbReference>
<comment type="similarity">
    <text evidence="1">Belongs to the peptidase S10 family.</text>
</comment>
<dbReference type="GO" id="GO:0006508">
    <property type="term" value="P:proteolysis"/>
    <property type="evidence" value="ECO:0007669"/>
    <property type="project" value="UniProtKB-KW"/>
</dbReference>